<evidence type="ECO:0000256" key="5">
    <source>
        <dbReference type="ARBA" id="ARBA00022989"/>
    </source>
</evidence>
<dbReference type="SMART" id="SM01080">
    <property type="entry name" value="CHASE2"/>
    <property type="match status" value="1"/>
</dbReference>
<feature type="transmembrane region" description="Helical" evidence="7">
    <location>
        <begin position="352"/>
        <end position="373"/>
    </location>
</feature>
<keyword evidence="3" id="KW-1003">Cell membrane</keyword>
<keyword evidence="5 7" id="KW-1133">Transmembrane helix</keyword>
<dbReference type="GO" id="GO:0030313">
    <property type="term" value="C:cell envelope"/>
    <property type="evidence" value="ECO:0007669"/>
    <property type="project" value="UniProtKB-SubCell"/>
</dbReference>
<dbReference type="InterPro" id="IPR050697">
    <property type="entry name" value="Adenylyl/Guanylyl_Cyclase_3/4"/>
</dbReference>
<name>A0A1R1MKH9_9BACT</name>
<dbReference type="FunFam" id="3.30.70.1230:FF:000016">
    <property type="entry name" value="Adenylate/guanylate cyclase domain-containing protein"/>
    <property type="match status" value="1"/>
</dbReference>
<dbReference type="InterPro" id="IPR007890">
    <property type="entry name" value="CHASE2"/>
</dbReference>
<dbReference type="Gene3D" id="3.30.70.1230">
    <property type="entry name" value="Nucleotide cyclase"/>
    <property type="match status" value="1"/>
</dbReference>
<dbReference type="EMBL" id="MOEN01000024">
    <property type="protein sequence ID" value="OMH40204.1"/>
    <property type="molecule type" value="Genomic_DNA"/>
</dbReference>
<dbReference type="CDD" id="cd07302">
    <property type="entry name" value="CHD"/>
    <property type="match status" value="1"/>
</dbReference>
<keyword evidence="4 7" id="KW-0812">Transmembrane</keyword>
<evidence type="ECO:0000259" key="8">
    <source>
        <dbReference type="PROSITE" id="PS50125"/>
    </source>
</evidence>
<dbReference type="PANTHER" id="PTHR43081:SF1">
    <property type="entry name" value="ADENYLATE CYCLASE, TERMINAL-DIFFERENTIATION SPECIFIC"/>
    <property type="match status" value="1"/>
</dbReference>
<dbReference type="RefSeq" id="WP_076713298.1">
    <property type="nucleotide sequence ID" value="NZ_MOEN01000024.1"/>
</dbReference>
<feature type="domain" description="Guanylate cyclase" evidence="8">
    <location>
        <begin position="441"/>
        <end position="573"/>
    </location>
</feature>
<dbReference type="SUPFAM" id="SSF55073">
    <property type="entry name" value="Nucleotide cyclase"/>
    <property type="match status" value="1"/>
</dbReference>
<organism evidence="9 10">
    <name type="scientific">Desulfurobacterium indicum</name>
    <dbReference type="NCBI Taxonomy" id="1914305"/>
    <lineage>
        <taxon>Bacteria</taxon>
        <taxon>Pseudomonadati</taxon>
        <taxon>Aquificota</taxon>
        <taxon>Aquificia</taxon>
        <taxon>Desulfurobacteriales</taxon>
        <taxon>Desulfurobacteriaceae</taxon>
        <taxon>Desulfurobacterium</taxon>
    </lineage>
</organism>
<dbReference type="PANTHER" id="PTHR43081">
    <property type="entry name" value="ADENYLATE CYCLASE, TERMINAL-DIFFERENTIATION SPECIFIC-RELATED"/>
    <property type="match status" value="1"/>
</dbReference>
<proteinExistence type="inferred from homology"/>
<evidence type="ECO:0000256" key="6">
    <source>
        <dbReference type="ARBA" id="ARBA00023136"/>
    </source>
</evidence>
<comment type="similarity">
    <text evidence="2">Belongs to the adenylyl cyclase class-3 family.</text>
</comment>
<feature type="transmembrane region" description="Helical" evidence="7">
    <location>
        <begin position="324"/>
        <end position="345"/>
    </location>
</feature>
<dbReference type="InterPro" id="IPR029787">
    <property type="entry name" value="Nucleotide_cyclase"/>
</dbReference>
<dbReference type="SMART" id="SM00044">
    <property type="entry name" value="CYCc"/>
    <property type="match status" value="1"/>
</dbReference>
<reference evidence="9 10" key="1">
    <citation type="submission" date="2016-10" db="EMBL/GenBank/DDBJ databases">
        <title>Genome sequence of a sulfur-reducing bacterium Desulfurobacterium indicum K6013.</title>
        <authorList>
            <person name="Cao J."/>
            <person name="Shao Z."/>
            <person name="Alain K."/>
            <person name="Jebbar M."/>
        </authorList>
    </citation>
    <scope>NUCLEOTIDE SEQUENCE [LARGE SCALE GENOMIC DNA]</scope>
    <source>
        <strain evidence="9 10">K6013</strain>
    </source>
</reference>
<evidence type="ECO:0000256" key="1">
    <source>
        <dbReference type="ARBA" id="ARBA00004196"/>
    </source>
</evidence>
<protein>
    <recommendedName>
        <fullName evidence="8">Guanylate cyclase domain-containing protein</fullName>
    </recommendedName>
</protein>
<feature type="transmembrane region" description="Helical" evidence="7">
    <location>
        <begin position="12"/>
        <end position="36"/>
    </location>
</feature>
<gene>
    <name evidence="9" type="ORF">BLW93_06545</name>
</gene>
<dbReference type="GO" id="GO:0006171">
    <property type="term" value="P:cAMP biosynthetic process"/>
    <property type="evidence" value="ECO:0007669"/>
    <property type="project" value="TreeGrafter"/>
</dbReference>
<dbReference type="Pfam" id="PF00211">
    <property type="entry name" value="Guanylate_cyc"/>
    <property type="match status" value="1"/>
</dbReference>
<dbReference type="InterPro" id="IPR001054">
    <property type="entry name" value="A/G_cyclase"/>
</dbReference>
<dbReference type="PROSITE" id="PS50125">
    <property type="entry name" value="GUANYLATE_CYCLASE_2"/>
    <property type="match status" value="1"/>
</dbReference>
<evidence type="ECO:0000256" key="4">
    <source>
        <dbReference type="ARBA" id="ARBA00022692"/>
    </source>
</evidence>
<dbReference type="Proteomes" id="UP000187408">
    <property type="component" value="Unassembled WGS sequence"/>
</dbReference>
<feature type="transmembrane region" description="Helical" evidence="7">
    <location>
        <begin position="379"/>
        <end position="399"/>
    </location>
</feature>
<keyword evidence="10" id="KW-1185">Reference proteome</keyword>
<dbReference type="GO" id="GO:0035556">
    <property type="term" value="P:intracellular signal transduction"/>
    <property type="evidence" value="ECO:0007669"/>
    <property type="project" value="InterPro"/>
</dbReference>
<evidence type="ECO:0000313" key="10">
    <source>
        <dbReference type="Proteomes" id="UP000187408"/>
    </source>
</evidence>
<comment type="caution">
    <text evidence="9">The sequence shown here is derived from an EMBL/GenBank/DDBJ whole genome shotgun (WGS) entry which is preliminary data.</text>
</comment>
<dbReference type="Pfam" id="PF05226">
    <property type="entry name" value="CHASE2"/>
    <property type="match status" value="1"/>
</dbReference>
<dbReference type="GO" id="GO:0004016">
    <property type="term" value="F:adenylate cyclase activity"/>
    <property type="evidence" value="ECO:0007669"/>
    <property type="project" value="UniProtKB-ARBA"/>
</dbReference>
<dbReference type="STRING" id="1914305.BLW93_06545"/>
<dbReference type="AlphaFoldDB" id="A0A1R1MKH9"/>
<sequence length="691" mass="78426">MFPRRLSHFSSLHKISYTTVLFFFISLGIILFVYYFKVPPFYSFSLRVMDMFYAFNHSKPSDKVVLILIDEKSVNRFGRWPWSRCIIAHGLEKLKGAKVIALDMVFSESTVPSSDAKLSDTINGLGNVVCGFFMRGSATENPSDEVIDVLSDSAFLRVPEKLKVPMYQYIEANIEPVIESCFLSGTLNVESDEDGIIRHYPLLSIFEGNVYPSLGLQALRLYFGRDFRVTTRYIYAVGKKLPIDKVLLNFYSLRDYYYRTFSFVDLYDGKIPVSKLKDKIVIVGVSEAGVTDIKPSPIGYIPGPMFHFTFISNFLKNDFVFPNMYYDLIFIIVGGVFVVIVFYSFENIYYRVLIYIVLLAILLLVSVAIYVFGIYFPNMFFILLFVMLFVALKEIFFIAKKSREARLIKSMFGTYVSPSLLNILIQHPEKLKLGGEKREISVLFADIRGFTTISENLKPEKLVELLNMVFTPLTDIILKNNGTLDKYIGDAIMAIWNAPLNVGGHAEKAILSGWEMVKKLEGLNKILKKKGFPSVKIGVGINTGEAVVGNMGSNQRFDYTAIGDTVNLASRIEGLNKIYGTSILASENSVDKVNFSSLSFFPLEIDSVTVKGKEKPIRVYTFLEKSENAEQIKYVYEKGLSLYKNGMFEEAICVFNSLKNFQPAAEMSRRCKILLQNPPEDWNGVFHITTK</sequence>
<evidence type="ECO:0000256" key="2">
    <source>
        <dbReference type="ARBA" id="ARBA00005381"/>
    </source>
</evidence>
<comment type="subcellular location">
    <subcellularLocation>
        <location evidence="1">Cell envelope</location>
    </subcellularLocation>
</comment>
<evidence type="ECO:0000256" key="3">
    <source>
        <dbReference type="ARBA" id="ARBA00022475"/>
    </source>
</evidence>
<evidence type="ECO:0000313" key="9">
    <source>
        <dbReference type="EMBL" id="OMH40204.1"/>
    </source>
</evidence>
<evidence type="ECO:0000256" key="7">
    <source>
        <dbReference type="SAM" id="Phobius"/>
    </source>
</evidence>
<accession>A0A1R1MKH9</accession>
<keyword evidence="6 7" id="KW-0472">Membrane</keyword>